<dbReference type="PROSITE" id="PS51274">
    <property type="entry name" value="GATASE_COBBQ"/>
    <property type="match status" value="1"/>
</dbReference>
<evidence type="ECO:0000256" key="2">
    <source>
        <dbReference type="ARBA" id="ARBA00006205"/>
    </source>
</evidence>
<dbReference type="Gene3D" id="3.40.50.300">
    <property type="entry name" value="P-loop containing nucleotide triphosphate hydrolases"/>
    <property type="match status" value="1"/>
</dbReference>
<dbReference type="Pfam" id="PF07685">
    <property type="entry name" value="GATase_3"/>
    <property type="match status" value="1"/>
</dbReference>
<dbReference type="GO" id="GO:0009236">
    <property type="term" value="P:cobalamin biosynthetic process"/>
    <property type="evidence" value="ECO:0007669"/>
    <property type="project" value="UniProtKB-KW"/>
</dbReference>
<comment type="similarity">
    <text evidence="2">Belongs to the CobB/CobQ family. CobQ subfamily.</text>
</comment>
<keyword evidence="4" id="KW-0315">Glutamine amidotransferase</keyword>
<name>A0A7V2T1Y0_LEUMU</name>
<dbReference type="InterPro" id="IPR029062">
    <property type="entry name" value="Class_I_gatase-like"/>
</dbReference>
<evidence type="ECO:0000256" key="4">
    <source>
        <dbReference type="ARBA" id="ARBA00022962"/>
    </source>
</evidence>
<protein>
    <submittedName>
        <fullName evidence="7">Cobyrinate a,c-diamide synthase</fullName>
    </submittedName>
</protein>
<dbReference type="InterPro" id="IPR027417">
    <property type="entry name" value="P-loop_NTPase"/>
</dbReference>
<dbReference type="SUPFAM" id="SSF52540">
    <property type="entry name" value="P-loop containing nucleoside triphosphate hydrolases"/>
    <property type="match status" value="1"/>
</dbReference>
<sequence>YDGDPSSADLAEFFGIPIMLVINGKAMAQTFGAITLGLTQYRQGLRFAGVIANNVASERHQSLIKQSIPENITLLGCFPRNQQMELPHRHLGLIDPNEIEDFDQRLEMLANEISLSDINKLPLAIEFKNSVSQTPKPRLNTCRIAIAKDEAFSFIYAENIRLLEALGATIIYFSPLHDQQLPLADALWLPGGYPELHKETLQNNLSMHQAIKQHYQAGKKILAECGGMLYIQKTLTGIDGTSVKMVGLISGDGHMRSRSGCQGMQTALLPEGEIRAHAHHHSRSENTSKPISHAKRATHPAPGEAIYRSKGLTASYLHLFFPSNKTAISKLFSNNDRLKTES</sequence>
<dbReference type="InterPro" id="IPR011698">
    <property type="entry name" value="GATase_3"/>
</dbReference>
<dbReference type="AlphaFoldDB" id="A0A7V2T1Y0"/>
<proteinExistence type="inferred from homology"/>
<evidence type="ECO:0000256" key="3">
    <source>
        <dbReference type="ARBA" id="ARBA00022573"/>
    </source>
</evidence>
<evidence type="ECO:0000313" key="7">
    <source>
        <dbReference type="EMBL" id="HFC91873.1"/>
    </source>
</evidence>
<dbReference type="GO" id="GO:0042242">
    <property type="term" value="F:cobyrinic acid a,c-diamide synthase activity"/>
    <property type="evidence" value="ECO:0007669"/>
    <property type="project" value="InterPro"/>
</dbReference>
<organism evidence="7">
    <name type="scientific">Leucothrix mucor</name>
    <dbReference type="NCBI Taxonomy" id="45248"/>
    <lineage>
        <taxon>Bacteria</taxon>
        <taxon>Pseudomonadati</taxon>
        <taxon>Pseudomonadota</taxon>
        <taxon>Gammaproteobacteria</taxon>
        <taxon>Thiotrichales</taxon>
        <taxon>Thiotrichaceae</taxon>
        <taxon>Leucothrix</taxon>
    </lineage>
</organism>
<evidence type="ECO:0000256" key="1">
    <source>
        <dbReference type="ARBA" id="ARBA00004953"/>
    </source>
</evidence>
<dbReference type="SUPFAM" id="SSF52317">
    <property type="entry name" value="Class I glutamine amidotransferase-like"/>
    <property type="match status" value="1"/>
</dbReference>
<gene>
    <name evidence="7" type="ORF">ENJ51_03585</name>
</gene>
<dbReference type="EMBL" id="DRMS01000144">
    <property type="protein sequence ID" value="HFC91873.1"/>
    <property type="molecule type" value="Genomic_DNA"/>
</dbReference>
<reference evidence="7" key="1">
    <citation type="journal article" date="2020" name="mSystems">
        <title>Genome- and Community-Level Interaction Insights into Carbon Utilization and Element Cycling Functions of Hydrothermarchaeota in Hydrothermal Sediment.</title>
        <authorList>
            <person name="Zhou Z."/>
            <person name="Liu Y."/>
            <person name="Xu W."/>
            <person name="Pan J."/>
            <person name="Luo Z.H."/>
            <person name="Li M."/>
        </authorList>
    </citation>
    <scope>NUCLEOTIDE SEQUENCE [LARGE SCALE GENOMIC DNA]</scope>
    <source>
        <strain evidence="7">HyVt-493</strain>
    </source>
</reference>
<accession>A0A7V2T1Y0</accession>
<keyword evidence="3" id="KW-0169">Cobalamin biosynthesis</keyword>
<feature type="region of interest" description="Disordered" evidence="5">
    <location>
        <begin position="276"/>
        <end position="301"/>
    </location>
</feature>
<comment type="pathway">
    <text evidence="1">Cofactor biosynthesis; adenosylcobalamin biosynthesis.</text>
</comment>
<dbReference type="CDD" id="cd03130">
    <property type="entry name" value="GATase1_CobB"/>
    <property type="match status" value="1"/>
</dbReference>
<feature type="domain" description="CobB/CobQ-like glutamine amidotransferase" evidence="6">
    <location>
        <begin position="143"/>
        <end position="324"/>
    </location>
</feature>
<dbReference type="Proteomes" id="UP000885750">
    <property type="component" value="Unassembled WGS sequence"/>
</dbReference>
<evidence type="ECO:0000259" key="6">
    <source>
        <dbReference type="Pfam" id="PF07685"/>
    </source>
</evidence>
<dbReference type="Gene3D" id="3.40.50.880">
    <property type="match status" value="1"/>
</dbReference>
<dbReference type="NCBIfam" id="NF002204">
    <property type="entry name" value="PRK01077.1"/>
    <property type="match status" value="1"/>
</dbReference>
<dbReference type="PANTHER" id="PTHR43873">
    <property type="entry name" value="COBYRINATE A,C-DIAMIDE SYNTHASE"/>
    <property type="match status" value="1"/>
</dbReference>
<dbReference type="InterPro" id="IPR004484">
    <property type="entry name" value="CbiA/CobB_synth"/>
</dbReference>
<feature type="non-terminal residue" evidence="7">
    <location>
        <position position="1"/>
    </location>
</feature>
<comment type="caution">
    <text evidence="7">The sequence shown here is derived from an EMBL/GenBank/DDBJ whole genome shotgun (WGS) entry which is preliminary data.</text>
</comment>
<dbReference type="PANTHER" id="PTHR43873:SF1">
    <property type="entry name" value="COBYRINATE A,C-DIAMIDE SYNTHASE"/>
    <property type="match status" value="1"/>
</dbReference>
<evidence type="ECO:0000256" key="5">
    <source>
        <dbReference type="SAM" id="MobiDB-lite"/>
    </source>
</evidence>